<reference evidence="6 7" key="1">
    <citation type="submission" date="2021-06" db="EMBL/GenBank/DDBJ databases">
        <title>Caerostris extrusa draft genome.</title>
        <authorList>
            <person name="Kono N."/>
            <person name="Arakawa K."/>
        </authorList>
    </citation>
    <scope>NUCLEOTIDE SEQUENCE [LARGE SCALE GENOMIC DNA]</scope>
</reference>
<feature type="domain" description="Receptor ligand binding region" evidence="5">
    <location>
        <begin position="98"/>
        <end position="225"/>
    </location>
</feature>
<evidence type="ECO:0000256" key="3">
    <source>
        <dbReference type="ARBA" id="ARBA00022989"/>
    </source>
</evidence>
<comment type="caution">
    <text evidence="6">The sequence shown here is derived from an EMBL/GenBank/DDBJ whole genome shotgun (WGS) entry which is preliminary data.</text>
</comment>
<protein>
    <submittedName>
        <fullName evidence="6">Glutamate receptor ionotropic, kainate 2</fullName>
    </submittedName>
</protein>
<gene>
    <name evidence="6" type="primary">Grik2_1</name>
    <name evidence="6" type="ORF">CEXT_705761</name>
</gene>
<sequence>MPIPVVGGDANPRSKEIVYQKNSPLNVGGGRSKCCRCCACVHGGARAQDPKTQDSDAEMGRYVVVFRFALLLLNLGLRYALPEVIRIGGLFENFDDDREMAFRYAVDRINADDAVLPKSRLSAKIERLKPQSSFHAAKSVCSLVGEGVVAIFGPNSVGSSALVRSTASALHLPHLESHWDLEKGSKAAYTISFFPRNIGTAIYHLVKSKNWRSFTIIYEDAEGNGTNRLYVSFFKILSPLLHCGEKIKAKSD</sequence>
<evidence type="ECO:0000313" key="6">
    <source>
        <dbReference type="EMBL" id="GIY31929.1"/>
    </source>
</evidence>
<name>A0AAV4SG11_CAEEX</name>
<evidence type="ECO:0000256" key="1">
    <source>
        <dbReference type="ARBA" id="ARBA00004370"/>
    </source>
</evidence>
<keyword evidence="2" id="KW-0812">Transmembrane</keyword>
<dbReference type="EMBL" id="BPLR01009435">
    <property type="protein sequence ID" value="GIY31929.1"/>
    <property type="molecule type" value="Genomic_DNA"/>
</dbReference>
<evidence type="ECO:0000313" key="7">
    <source>
        <dbReference type="Proteomes" id="UP001054945"/>
    </source>
</evidence>
<dbReference type="InterPro" id="IPR028082">
    <property type="entry name" value="Peripla_BP_I"/>
</dbReference>
<evidence type="ECO:0000256" key="2">
    <source>
        <dbReference type="ARBA" id="ARBA00022692"/>
    </source>
</evidence>
<organism evidence="6 7">
    <name type="scientific">Caerostris extrusa</name>
    <name type="common">Bark spider</name>
    <name type="synonym">Caerostris bankana</name>
    <dbReference type="NCBI Taxonomy" id="172846"/>
    <lineage>
        <taxon>Eukaryota</taxon>
        <taxon>Metazoa</taxon>
        <taxon>Ecdysozoa</taxon>
        <taxon>Arthropoda</taxon>
        <taxon>Chelicerata</taxon>
        <taxon>Arachnida</taxon>
        <taxon>Araneae</taxon>
        <taxon>Araneomorphae</taxon>
        <taxon>Entelegynae</taxon>
        <taxon>Araneoidea</taxon>
        <taxon>Araneidae</taxon>
        <taxon>Caerostris</taxon>
    </lineage>
</organism>
<dbReference type="GO" id="GO:0016020">
    <property type="term" value="C:membrane"/>
    <property type="evidence" value="ECO:0007669"/>
    <property type="project" value="UniProtKB-SubCell"/>
</dbReference>
<dbReference type="InterPro" id="IPR001828">
    <property type="entry name" value="ANF_lig-bd_rcpt"/>
</dbReference>
<evidence type="ECO:0000259" key="5">
    <source>
        <dbReference type="Pfam" id="PF01094"/>
    </source>
</evidence>
<dbReference type="Pfam" id="PF01094">
    <property type="entry name" value="ANF_receptor"/>
    <property type="match status" value="1"/>
</dbReference>
<dbReference type="SUPFAM" id="SSF53822">
    <property type="entry name" value="Periplasmic binding protein-like I"/>
    <property type="match status" value="1"/>
</dbReference>
<comment type="subcellular location">
    <subcellularLocation>
        <location evidence="1">Membrane</location>
    </subcellularLocation>
</comment>
<dbReference type="Proteomes" id="UP001054945">
    <property type="component" value="Unassembled WGS sequence"/>
</dbReference>
<accession>A0AAV4SG11</accession>
<keyword evidence="4" id="KW-0472">Membrane</keyword>
<dbReference type="AlphaFoldDB" id="A0AAV4SG11"/>
<evidence type="ECO:0000256" key="4">
    <source>
        <dbReference type="ARBA" id="ARBA00023136"/>
    </source>
</evidence>
<keyword evidence="6" id="KW-0675">Receptor</keyword>
<keyword evidence="7" id="KW-1185">Reference proteome</keyword>
<keyword evidence="3" id="KW-1133">Transmembrane helix</keyword>
<dbReference type="Gene3D" id="3.40.50.2300">
    <property type="match status" value="1"/>
</dbReference>
<proteinExistence type="predicted"/>